<dbReference type="STRING" id="42256.RradSPS_2314"/>
<feature type="transmembrane region" description="Helical" evidence="1">
    <location>
        <begin position="95"/>
        <end position="120"/>
    </location>
</feature>
<feature type="transmembrane region" description="Helical" evidence="1">
    <location>
        <begin position="47"/>
        <end position="65"/>
    </location>
</feature>
<keyword evidence="4" id="KW-1185">Reference proteome</keyword>
<evidence type="ECO:0000313" key="2">
    <source>
        <dbReference type="EMBL" id="AHY47597.1"/>
    </source>
</evidence>
<dbReference type="EMBL" id="JAWXXX010000001">
    <property type="protein sequence ID" value="MDX5895002.1"/>
    <property type="molecule type" value="Genomic_DNA"/>
</dbReference>
<dbReference type="EMBL" id="CP007514">
    <property type="protein sequence ID" value="AHY47597.1"/>
    <property type="molecule type" value="Genomic_DNA"/>
</dbReference>
<feature type="transmembrane region" description="Helical" evidence="1">
    <location>
        <begin position="21"/>
        <end position="41"/>
    </location>
</feature>
<dbReference type="Proteomes" id="UP000025229">
    <property type="component" value="Chromosome"/>
</dbReference>
<dbReference type="RefSeq" id="WP_038682851.1">
    <property type="nucleotide sequence ID" value="NZ_CP007514.1"/>
</dbReference>
<dbReference type="AlphaFoldDB" id="A0A023X578"/>
<keyword evidence="1" id="KW-1133">Transmembrane helix</keyword>
<dbReference type="HOGENOM" id="CLU_1427044_0_0_11"/>
<protein>
    <submittedName>
        <fullName evidence="2">Uncharacterized protein</fullName>
    </submittedName>
</protein>
<sequence>MQEDERGRVLAGRRMYHVSMGLLEAGLYAVPISFVGAIFLAPLMGNFLAGLVSFAGWVGASVWVMRRAEARFLRSRSDAAPTGTLRLTRGLQNIVLRYVALAAGIFLLFTLIPLILSPLFSGVVGWIPVGGFWFFSVVILLLSALLFSAVGLLSRSIRDRLYPEYPGFLAALLFLLGMLALLLATFFSGA</sequence>
<gene>
    <name evidence="2" type="ORF">RradSPS_2314</name>
    <name evidence="3" type="ORF">SIL72_13325</name>
</gene>
<name>A0A023X578_RUBRA</name>
<organism evidence="2 4">
    <name type="scientific">Rubrobacter radiotolerans</name>
    <name type="common">Arthrobacter radiotolerans</name>
    <dbReference type="NCBI Taxonomy" id="42256"/>
    <lineage>
        <taxon>Bacteria</taxon>
        <taxon>Bacillati</taxon>
        <taxon>Actinomycetota</taxon>
        <taxon>Rubrobacteria</taxon>
        <taxon>Rubrobacterales</taxon>
        <taxon>Rubrobacteraceae</taxon>
        <taxon>Rubrobacter</taxon>
    </lineage>
</organism>
<evidence type="ECO:0000313" key="4">
    <source>
        <dbReference type="Proteomes" id="UP000025229"/>
    </source>
</evidence>
<reference evidence="2 4" key="1">
    <citation type="submission" date="2014-03" db="EMBL/GenBank/DDBJ databases">
        <title>Complete genome sequence of the Radio-Resistant Rubrobacter radiotolerans RSPS-4.</title>
        <authorList>
            <person name="Egas C.C."/>
            <person name="Barroso C.C."/>
            <person name="Froufe H.J.C."/>
            <person name="Pacheco J.J."/>
            <person name="Albuquerque L.L."/>
            <person name="da Costa M.M.S."/>
        </authorList>
    </citation>
    <scope>NUCLEOTIDE SEQUENCE [LARGE SCALE GENOMIC DNA]</scope>
    <source>
        <strain evidence="2 4">RSPS-4</strain>
    </source>
</reference>
<dbReference type="Proteomes" id="UP001281130">
    <property type="component" value="Unassembled WGS sequence"/>
</dbReference>
<dbReference type="KEGG" id="rrd:RradSPS_2314"/>
<evidence type="ECO:0000313" key="3">
    <source>
        <dbReference type="EMBL" id="MDX5895002.1"/>
    </source>
</evidence>
<feature type="transmembrane region" description="Helical" evidence="1">
    <location>
        <begin position="165"/>
        <end position="187"/>
    </location>
</feature>
<keyword evidence="1" id="KW-0812">Transmembrane</keyword>
<proteinExistence type="predicted"/>
<evidence type="ECO:0000256" key="1">
    <source>
        <dbReference type="SAM" id="Phobius"/>
    </source>
</evidence>
<feature type="transmembrane region" description="Helical" evidence="1">
    <location>
        <begin position="132"/>
        <end position="153"/>
    </location>
</feature>
<accession>A0A023X578</accession>
<reference evidence="3" key="2">
    <citation type="submission" date="2023-11" db="EMBL/GenBank/DDBJ databases">
        <title>MicrobeMod: A computational toolkit for identifying prokaryotic methylation and restriction-modification with nanopore sequencing.</title>
        <authorList>
            <person name="Crits-Christoph A."/>
            <person name="Kang S.C."/>
            <person name="Lee H."/>
            <person name="Ostrov N."/>
        </authorList>
    </citation>
    <scope>NUCLEOTIDE SEQUENCE</scope>
    <source>
        <strain evidence="3">ATCC 51242</strain>
    </source>
</reference>
<keyword evidence="1" id="KW-0472">Membrane</keyword>